<gene>
    <name evidence="1" type="ORF">AQJ30_28730</name>
</gene>
<comment type="caution">
    <text evidence="1">The sequence shown here is derived from an EMBL/GenBank/DDBJ whole genome shotgun (WGS) entry which is preliminary data.</text>
</comment>
<dbReference type="AlphaFoldDB" id="A0A101QR84"/>
<sequence length="99" mass="11304">MEDQVWQLRRGHQVVGVLTLEAVDMFWTDCRFEPSTGWPALKPFIDASRAAWERKDEDAAIAADEAIYALGLELMPESGGEVIRDFLLRIDGDTARFRY</sequence>
<organism evidence="1 2">
    <name type="scientific">Streptomyces longwoodensis</name>
    <dbReference type="NCBI Taxonomy" id="68231"/>
    <lineage>
        <taxon>Bacteria</taxon>
        <taxon>Bacillati</taxon>
        <taxon>Actinomycetota</taxon>
        <taxon>Actinomycetes</taxon>
        <taxon>Kitasatosporales</taxon>
        <taxon>Streptomycetaceae</taxon>
        <taxon>Streptomyces</taxon>
    </lineage>
</organism>
<dbReference type="RefSeq" id="WP_079084368.1">
    <property type="nucleotide sequence ID" value="NZ_KQ948560.1"/>
</dbReference>
<evidence type="ECO:0000313" key="1">
    <source>
        <dbReference type="EMBL" id="KUN34621.1"/>
    </source>
</evidence>
<keyword evidence="2" id="KW-1185">Reference proteome</keyword>
<dbReference type="Proteomes" id="UP000053271">
    <property type="component" value="Unassembled WGS sequence"/>
</dbReference>
<reference evidence="1 2" key="1">
    <citation type="submission" date="2015-10" db="EMBL/GenBank/DDBJ databases">
        <title>Draft genome sequence of Streptomyces longwoodensis DSM 41677, type strain for the species Streptomyces longwoodensis.</title>
        <authorList>
            <person name="Ruckert C."/>
            <person name="Winkler A."/>
            <person name="Kalinowski J."/>
            <person name="Kampfer P."/>
            <person name="Glaeser S."/>
        </authorList>
    </citation>
    <scope>NUCLEOTIDE SEQUENCE [LARGE SCALE GENOMIC DNA]</scope>
    <source>
        <strain evidence="1 2">DSM 41677</strain>
    </source>
</reference>
<evidence type="ECO:0000313" key="2">
    <source>
        <dbReference type="Proteomes" id="UP000053271"/>
    </source>
</evidence>
<dbReference type="GeneID" id="91428564"/>
<protein>
    <submittedName>
        <fullName evidence="1">Uncharacterized protein</fullName>
    </submittedName>
</protein>
<dbReference type="EMBL" id="LMWS01000038">
    <property type="protein sequence ID" value="KUN34621.1"/>
    <property type="molecule type" value="Genomic_DNA"/>
</dbReference>
<name>A0A101QR84_9ACTN</name>
<accession>A0A101QR84</accession>
<proteinExistence type="predicted"/>